<dbReference type="InterPro" id="IPR011017">
    <property type="entry name" value="TRASH_dom"/>
</dbReference>
<protein>
    <recommendedName>
        <fullName evidence="1">TRASH domain-containing protein</fullName>
    </recommendedName>
</protein>
<evidence type="ECO:0000259" key="1">
    <source>
        <dbReference type="SMART" id="SM00746"/>
    </source>
</evidence>
<dbReference type="Pfam" id="PF13478">
    <property type="entry name" value="XdhC_C"/>
    <property type="match status" value="1"/>
</dbReference>
<dbReference type="Gene3D" id="3.40.50.720">
    <property type="entry name" value="NAD(P)-binding Rossmann-like Domain"/>
    <property type="match status" value="1"/>
</dbReference>
<dbReference type="Pfam" id="PF02625">
    <property type="entry name" value="XdhC_CoxI"/>
    <property type="match status" value="1"/>
</dbReference>
<dbReference type="InterPro" id="IPR009078">
    <property type="entry name" value="Ferritin-like_SF"/>
</dbReference>
<sequence length="295" mass="33154">MMYEEKISYFGHSYEFINRVRELIENDEEFAIVEVISTEGPSSLKPGNKIIVKSDGNFEGWIGGFCTRDDIIRYSLEAIENGQIKYLSLNTCHGGIVHVYIEPLLSKKRLILVGNNPITHYVQKLGEMLGFIIIKLDSTNEIGNVKITRNTFAIVATMGEKDHEFAEALLNTGIKYIGVIAGKRRGEDLLSYLRNKGYKDDSLSRIKVPAGIDINATLPEEIALSVLAEVVKISNIRETNTRNVKEKTNEATDPVCGMSISTSVPYYSTFGSKVYYFCSKYCKDKFDGNPQIYVK</sequence>
<dbReference type="RefSeq" id="WP_014511630.1">
    <property type="nucleotide sequence ID" value="NZ_CP011055.2"/>
</dbReference>
<dbReference type="PANTHER" id="PTHR30388:SF6">
    <property type="entry name" value="XANTHINE DEHYDROGENASE SUBUNIT A-RELATED"/>
    <property type="match status" value="1"/>
</dbReference>
<dbReference type="Gene3D" id="1.10.620.20">
    <property type="entry name" value="Ribonucleotide Reductase, subunit A"/>
    <property type="match status" value="1"/>
</dbReference>
<dbReference type="SUPFAM" id="SSF47240">
    <property type="entry name" value="Ferritin-like"/>
    <property type="match status" value="1"/>
</dbReference>
<feature type="domain" description="TRASH" evidence="1">
    <location>
        <begin position="253"/>
        <end position="290"/>
    </location>
</feature>
<proteinExistence type="predicted"/>
<dbReference type="GeneID" id="44130153"/>
<dbReference type="AlphaFoldDB" id="A0A157T0Q8"/>
<name>A0A157T0Q8_SACSO</name>
<dbReference type="EMBL" id="LT549890">
    <property type="protein sequence ID" value="SAI84806.1"/>
    <property type="molecule type" value="Genomic_DNA"/>
</dbReference>
<evidence type="ECO:0000313" key="2">
    <source>
        <dbReference type="EMBL" id="SAI84806.1"/>
    </source>
</evidence>
<dbReference type="SMART" id="SM00746">
    <property type="entry name" value="TRASH"/>
    <property type="match status" value="1"/>
</dbReference>
<dbReference type="InterPro" id="IPR012348">
    <property type="entry name" value="RNR-like"/>
</dbReference>
<dbReference type="Proteomes" id="UP000076770">
    <property type="component" value="Chromosome i"/>
</dbReference>
<dbReference type="GO" id="GO:0016491">
    <property type="term" value="F:oxidoreductase activity"/>
    <property type="evidence" value="ECO:0007669"/>
    <property type="project" value="InterPro"/>
</dbReference>
<reference evidence="3" key="1">
    <citation type="submission" date="2016-04" db="EMBL/GenBank/DDBJ databases">
        <authorList>
            <person name="Shah S.A."/>
            <person name="Garrett R.A."/>
        </authorList>
    </citation>
    <scope>NUCLEOTIDE SEQUENCE [LARGE SCALE GENOMIC DNA]</scope>
    <source>
        <strain evidence="3">ATCC 35091 / DSM 1616 / JCM 8930 / NBRC 15331 / P1</strain>
    </source>
</reference>
<organism evidence="2 3">
    <name type="scientific">Saccharolobus solfataricus</name>
    <name type="common">Sulfolobus solfataricus</name>
    <dbReference type="NCBI Taxonomy" id="2287"/>
    <lineage>
        <taxon>Archaea</taxon>
        <taxon>Thermoproteota</taxon>
        <taxon>Thermoprotei</taxon>
        <taxon>Sulfolobales</taxon>
        <taxon>Sulfolobaceae</taxon>
        <taxon>Saccharolobus</taxon>
    </lineage>
</organism>
<dbReference type="InterPro" id="IPR052698">
    <property type="entry name" value="MoCofactor_Util/Proc"/>
</dbReference>
<dbReference type="InterPro" id="IPR027051">
    <property type="entry name" value="XdhC_Rossmann_dom"/>
</dbReference>
<dbReference type="Pfam" id="PF04945">
    <property type="entry name" value="YHS"/>
    <property type="match status" value="1"/>
</dbReference>
<dbReference type="PATRIC" id="fig|2287.9.peg.1270"/>
<gene>
    <name evidence="2" type="ORF">SSOP1_1252</name>
</gene>
<dbReference type="InterPro" id="IPR003777">
    <property type="entry name" value="XdhC_CoxI"/>
</dbReference>
<evidence type="ECO:0000313" key="3">
    <source>
        <dbReference type="Proteomes" id="UP000076770"/>
    </source>
</evidence>
<accession>A0A157T0Q8</accession>
<dbReference type="InterPro" id="IPR007029">
    <property type="entry name" value="YHS_dom"/>
</dbReference>
<dbReference type="PANTHER" id="PTHR30388">
    <property type="entry name" value="ALDEHYDE OXIDOREDUCTASE MOLYBDENUM COFACTOR ASSEMBLY PROTEIN"/>
    <property type="match status" value="1"/>
</dbReference>